<protein>
    <submittedName>
        <fullName evidence="6">Carbohydrate kinase family protein</fullName>
    </submittedName>
</protein>
<dbReference type="EMBL" id="DVHU01000026">
    <property type="protein sequence ID" value="HIR92412.1"/>
    <property type="molecule type" value="Genomic_DNA"/>
</dbReference>
<comment type="caution">
    <text evidence="6">The sequence shown here is derived from an EMBL/GenBank/DDBJ whole genome shotgun (WGS) entry which is preliminary data.</text>
</comment>
<dbReference type="Proteomes" id="UP000886841">
    <property type="component" value="Unassembled WGS sequence"/>
</dbReference>
<dbReference type="InterPro" id="IPR002173">
    <property type="entry name" value="Carboh/pur_kinase_PfkB_CS"/>
</dbReference>
<evidence type="ECO:0000256" key="4">
    <source>
        <dbReference type="RuleBase" id="RU003704"/>
    </source>
</evidence>
<evidence type="ECO:0000256" key="3">
    <source>
        <dbReference type="ARBA" id="ARBA00022777"/>
    </source>
</evidence>
<dbReference type="InterPro" id="IPR029056">
    <property type="entry name" value="Ribokinase-like"/>
</dbReference>
<name>A0A9D1JFP4_9FIRM</name>
<evidence type="ECO:0000259" key="5">
    <source>
        <dbReference type="Pfam" id="PF00294"/>
    </source>
</evidence>
<feature type="domain" description="Carbohydrate kinase PfkB" evidence="5">
    <location>
        <begin position="31"/>
        <end position="309"/>
    </location>
</feature>
<dbReference type="PANTHER" id="PTHR10584">
    <property type="entry name" value="SUGAR KINASE"/>
    <property type="match status" value="1"/>
</dbReference>
<evidence type="ECO:0000256" key="2">
    <source>
        <dbReference type="ARBA" id="ARBA00022679"/>
    </source>
</evidence>
<reference evidence="6" key="2">
    <citation type="journal article" date="2021" name="PeerJ">
        <title>Extensive microbial diversity within the chicken gut microbiome revealed by metagenomics and culture.</title>
        <authorList>
            <person name="Gilroy R."/>
            <person name="Ravi A."/>
            <person name="Getino M."/>
            <person name="Pursley I."/>
            <person name="Horton D.L."/>
            <person name="Alikhan N.F."/>
            <person name="Baker D."/>
            <person name="Gharbi K."/>
            <person name="Hall N."/>
            <person name="Watson M."/>
            <person name="Adriaenssens E.M."/>
            <person name="Foster-Nyarko E."/>
            <person name="Jarju S."/>
            <person name="Secka A."/>
            <person name="Antonio M."/>
            <person name="Oren A."/>
            <person name="Chaudhuri R.R."/>
            <person name="La Ragione R."/>
            <person name="Hildebrand F."/>
            <person name="Pallen M.J."/>
        </authorList>
    </citation>
    <scope>NUCLEOTIDE SEQUENCE</scope>
    <source>
        <strain evidence="6">ChiSxjej1B13-7041</strain>
    </source>
</reference>
<dbReference type="GO" id="GO:0006796">
    <property type="term" value="P:phosphate-containing compound metabolic process"/>
    <property type="evidence" value="ECO:0007669"/>
    <property type="project" value="UniProtKB-ARBA"/>
</dbReference>
<organism evidence="6 7">
    <name type="scientific">Candidatus Egerieimonas intestinavium</name>
    <dbReference type="NCBI Taxonomy" id="2840777"/>
    <lineage>
        <taxon>Bacteria</taxon>
        <taxon>Bacillati</taxon>
        <taxon>Bacillota</taxon>
        <taxon>Clostridia</taxon>
        <taxon>Lachnospirales</taxon>
        <taxon>Lachnospiraceae</taxon>
        <taxon>Lachnospiraceae incertae sedis</taxon>
        <taxon>Candidatus Egerieimonas</taxon>
    </lineage>
</organism>
<evidence type="ECO:0000313" key="7">
    <source>
        <dbReference type="Proteomes" id="UP000886841"/>
    </source>
</evidence>
<evidence type="ECO:0000256" key="1">
    <source>
        <dbReference type="ARBA" id="ARBA00010688"/>
    </source>
</evidence>
<comment type="similarity">
    <text evidence="1 4">Belongs to the carbohydrate kinase PfkB family.</text>
</comment>
<dbReference type="SUPFAM" id="SSF53613">
    <property type="entry name" value="Ribokinase-like"/>
    <property type="match status" value="1"/>
</dbReference>
<dbReference type="GO" id="GO:0016301">
    <property type="term" value="F:kinase activity"/>
    <property type="evidence" value="ECO:0007669"/>
    <property type="project" value="UniProtKB-KW"/>
</dbReference>
<dbReference type="Gene3D" id="3.40.1190.20">
    <property type="match status" value="1"/>
</dbReference>
<dbReference type="CDD" id="cd01166">
    <property type="entry name" value="KdgK"/>
    <property type="match status" value="1"/>
</dbReference>
<proteinExistence type="inferred from homology"/>
<sequence length="328" mass="35479">MWMRKSNYMNSSEIIIAGAAILDVLVRPASPEVFASGSWPAQEIRMEVGGDAINEATVLTLLGKQVDFTGILGQDAAADTVLQHCRRLGISTEHIKICPQIPTGINVVLVEEKGERSFLTNPSGSLRRLSAEDIVLEPSENTGIFSFASIFVSPLIGPGELKQLFQRARDRGLLVCADTTKRKRGERLEDLREVWPLVDYLFPNREEAALLTGEGDADWMADRFLEAGVGCVVLKLGAEGCLIKSRNLRIAVPAVEGITCVDTTGAGDSFAAGFLCGLLEGRDLRECGILANACGSLAVEAVGAARGIESRRQVEERAQRLRKQLGIE</sequence>
<evidence type="ECO:0000313" key="6">
    <source>
        <dbReference type="EMBL" id="HIR92412.1"/>
    </source>
</evidence>
<keyword evidence="2 4" id="KW-0808">Transferase</keyword>
<dbReference type="Pfam" id="PF00294">
    <property type="entry name" value="PfkB"/>
    <property type="match status" value="1"/>
</dbReference>
<dbReference type="InterPro" id="IPR002139">
    <property type="entry name" value="Ribo/fructo_kinase"/>
</dbReference>
<dbReference type="PANTHER" id="PTHR10584:SF166">
    <property type="entry name" value="RIBOKINASE"/>
    <property type="match status" value="1"/>
</dbReference>
<gene>
    <name evidence="6" type="ORF">IAB98_03190</name>
</gene>
<dbReference type="AlphaFoldDB" id="A0A9D1JFP4"/>
<reference evidence="6" key="1">
    <citation type="submission" date="2020-10" db="EMBL/GenBank/DDBJ databases">
        <authorList>
            <person name="Gilroy R."/>
        </authorList>
    </citation>
    <scope>NUCLEOTIDE SEQUENCE</scope>
    <source>
        <strain evidence="6">ChiSxjej1B13-7041</strain>
    </source>
</reference>
<dbReference type="PRINTS" id="PR00990">
    <property type="entry name" value="RIBOKINASE"/>
</dbReference>
<dbReference type="PROSITE" id="PS00584">
    <property type="entry name" value="PFKB_KINASES_2"/>
    <property type="match status" value="1"/>
</dbReference>
<dbReference type="PROSITE" id="PS00583">
    <property type="entry name" value="PFKB_KINASES_1"/>
    <property type="match status" value="1"/>
</dbReference>
<keyword evidence="3 4" id="KW-0418">Kinase</keyword>
<accession>A0A9D1JFP4</accession>
<dbReference type="InterPro" id="IPR011611">
    <property type="entry name" value="PfkB_dom"/>
</dbReference>